<dbReference type="InterPro" id="IPR016181">
    <property type="entry name" value="Acyl_CoA_acyltransferase"/>
</dbReference>
<protein>
    <submittedName>
        <fullName evidence="2">GNAT family N-acetyltransferase</fullName>
    </submittedName>
</protein>
<sequence>MGTRFLEDEVIRLRALEPEDLELLYRWENDSALWEFSSTLAPFSRYLLKEYIENAAQQTIFEARQLRLMMTLKPEQKTIGVLDLFDFDPHNRRAACGILVDRPYQGNGYGFRSMRLLTDYAFSFLGMRQLYVHIPAHNVDSLRLYERFGFERTGILRDWVVTDNRRYADVYVLQLINSGKDL</sequence>
<feature type="domain" description="N-acetyltransferase" evidence="1">
    <location>
        <begin position="11"/>
        <end position="176"/>
    </location>
</feature>
<evidence type="ECO:0000313" key="2">
    <source>
        <dbReference type="EMBL" id="HIX74320.1"/>
    </source>
</evidence>
<accession>A0A9D2BF63</accession>
<dbReference type="Pfam" id="PF13302">
    <property type="entry name" value="Acetyltransf_3"/>
    <property type="match status" value="1"/>
</dbReference>
<organism evidence="2 3">
    <name type="scientific">Candidatus Parabacteroides intestinipullorum</name>
    <dbReference type="NCBI Taxonomy" id="2838723"/>
    <lineage>
        <taxon>Bacteria</taxon>
        <taxon>Pseudomonadati</taxon>
        <taxon>Bacteroidota</taxon>
        <taxon>Bacteroidia</taxon>
        <taxon>Bacteroidales</taxon>
        <taxon>Tannerellaceae</taxon>
        <taxon>Parabacteroides</taxon>
    </lineage>
</organism>
<evidence type="ECO:0000313" key="3">
    <source>
        <dbReference type="Proteomes" id="UP000886740"/>
    </source>
</evidence>
<name>A0A9D2BF63_9BACT</name>
<dbReference type="EMBL" id="DXEL01000036">
    <property type="protein sequence ID" value="HIX74320.1"/>
    <property type="molecule type" value="Genomic_DNA"/>
</dbReference>
<dbReference type="Proteomes" id="UP000886740">
    <property type="component" value="Unassembled WGS sequence"/>
</dbReference>
<comment type="caution">
    <text evidence="2">The sequence shown here is derived from an EMBL/GenBank/DDBJ whole genome shotgun (WGS) entry which is preliminary data.</text>
</comment>
<dbReference type="GO" id="GO:0016747">
    <property type="term" value="F:acyltransferase activity, transferring groups other than amino-acyl groups"/>
    <property type="evidence" value="ECO:0007669"/>
    <property type="project" value="InterPro"/>
</dbReference>
<dbReference type="SUPFAM" id="SSF55729">
    <property type="entry name" value="Acyl-CoA N-acyltransferases (Nat)"/>
    <property type="match status" value="1"/>
</dbReference>
<dbReference type="PROSITE" id="PS51186">
    <property type="entry name" value="GNAT"/>
    <property type="match status" value="1"/>
</dbReference>
<gene>
    <name evidence="2" type="ORF">H9977_04705</name>
</gene>
<proteinExistence type="predicted"/>
<dbReference type="PANTHER" id="PTHR43415">
    <property type="entry name" value="SPERMIDINE N(1)-ACETYLTRANSFERASE"/>
    <property type="match status" value="1"/>
</dbReference>
<evidence type="ECO:0000259" key="1">
    <source>
        <dbReference type="PROSITE" id="PS51186"/>
    </source>
</evidence>
<dbReference type="Gene3D" id="3.40.630.30">
    <property type="match status" value="1"/>
</dbReference>
<dbReference type="PANTHER" id="PTHR43415:SF3">
    <property type="entry name" value="GNAT-FAMILY ACETYLTRANSFERASE"/>
    <property type="match status" value="1"/>
</dbReference>
<reference evidence="2" key="1">
    <citation type="journal article" date="2021" name="PeerJ">
        <title>Extensive microbial diversity within the chicken gut microbiome revealed by metagenomics and culture.</title>
        <authorList>
            <person name="Gilroy R."/>
            <person name="Ravi A."/>
            <person name="Getino M."/>
            <person name="Pursley I."/>
            <person name="Horton D.L."/>
            <person name="Alikhan N.F."/>
            <person name="Baker D."/>
            <person name="Gharbi K."/>
            <person name="Hall N."/>
            <person name="Watson M."/>
            <person name="Adriaenssens E.M."/>
            <person name="Foster-Nyarko E."/>
            <person name="Jarju S."/>
            <person name="Secka A."/>
            <person name="Antonio M."/>
            <person name="Oren A."/>
            <person name="Chaudhuri R.R."/>
            <person name="La Ragione R."/>
            <person name="Hildebrand F."/>
            <person name="Pallen M.J."/>
        </authorList>
    </citation>
    <scope>NUCLEOTIDE SEQUENCE</scope>
    <source>
        <strain evidence="2">ChiGjej6B6-14162</strain>
    </source>
</reference>
<reference evidence="2" key="2">
    <citation type="submission" date="2021-04" db="EMBL/GenBank/DDBJ databases">
        <authorList>
            <person name="Gilroy R."/>
        </authorList>
    </citation>
    <scope>NUCLEOTIDE SEQUENCE</scope>
    <source>
        <strain evidence="2">ChiGjej6B6-14162</strain>
    </source>
</reference>
<dbReference type="InterPro" id="IPR000182">
    <property type="entry name" value="GNAT_dom"/>
</dbReference>
<dbReference type="AlphaFoldDB" id="A0A9D2BF63"/>